<dbReference type="EC" id="2.7.12.1" evidence="9"/>
<keyword evidence="4 9" id="KW-0418">Kinase</keyword>
<dbReference type="SUPFAM" id="SSF56112">
    <property type="entry name" value="Protein kinase-like (PK-like)"/>
    <property type="match status" value="1"/>
</dbReference>
<dbReference type="EMBL" id="JATAAI010000035">
    <property type="protein sequence ID" value="KAK1735033.1"/>
    <property type="molecule type" value="Genomic_DNA"/>
</dbReference>
<feature type="region of interest" description="Disordered" evidence="7">
    <location>
        <begin position="1"/>
        <end position="39"/>
    </location>
</feature>
<evidence type="ECO:0000313" key="10">
    <source>
        <dbReference type="Proteomes" id="UP001224775"/>
    </source>
</evidence>
<name>A0AAD8XX51_9STRA</name>
<dbReference type="Gene3D" id="3.30.200.20">
    <property type="entry name" value="Phosphorylase Kinase, domain 1"/>
    <property type="match status" value="1"/>
</dbReference>
<evidence type="ECO:0000256" key="4">
    <source>
        <dbReference type="ARBA" id="ARBA00022777"/>
    </source>
</evidence>
<keyword evidence="2 9" id="KW-0808">Transferase</keyword>
<dbReference type="InterPro" id="IPR011009">
    <property type="entry name" value="Kinase-like_dom_sf"/>
</dbReference>
<feature type="domain" description="Protein kinase" evidence="8">
    <location>
        <begin position="224"/>
        <end position="542"/>
    </location>
</feature>
<dbReference type="GO" id="GO:0004712">
    <property type="term" value="F:protein serine/threonine/tyrosine kinase activity"/>
    <property type="evidence" value="ECO:0007669"/>
    <property type="project" value="UniProtKB-EC"/>
</dbReference>
<protein>
    <submittedName>
        <fullName evidence="9">Dual specificity protein kinase</fullName>
        <ecNumber evidence="9">2.7.12.1</ecNumber>
    </submittedName>
</protein>
<proteinExistence type="predicted"/>
<dbReference type="PROSITE" id="PS00108">
    <property type="entry name" value="PROTEIN_KINASE_ST"/>
    <property type="match status" value="1"/>
</dbReference>
<keyword evidence="1" id="KW-0723">Serine/threonine-protein kinase</keyword>
<evidence type="ECO:0000256" key="1">
    <source>
        <dbReference type="ARBA" id="ARBA00022527"/>
    </source>
</evidence>
<evidence type="ECO:0000256" key="5">
    <source>
        <dbReference type="ARBA" id="ARBA00022840"/>
    </source>
</evidence>
<dbReference type="PROSITE" id="PS00107">
    <property type="entry name" value="PROTEIN_KINASE_ATP"/>
    <property type="match status" value="1"/>
</dbReference>
<evidence type="ECO:0000313" key="9">
    <source>
        <dbReference type="EMBL" id="KAK1735033.1"/>
    </source>
</evidence>
<keyword evidence="5 6" id="KW-0067">ATP-binding</keyword>
<evidence type="ECO:0000256" key="7">
    <source>
        <dbReference type="SAM" id="MobiDB-lite"/>
    </source>
</evidence>
<dbReference type="PANTHER" id="PTHR24058">
    <property type="entry name" value="DUAL SPECIFICITY PROTEIN KINASE"/>
    <property type="match status" value="1"/>
</dbReference>
<dbReference type="GO" id="GO:0005524">
    <property type="term" value="F:ATP binding"/>
    <property type="evidence" value="ECO:0007669"/>
    <property type="project" value="UniProtKB-UniRule"/>
</dbReference>
<dbReference type="Proteomes" id="UP001224775">
    <property type="component" value="Unassembled WGS sequence"/>
</dbReference>
<dbReference type="InterPro" id="IPR017441">
    <property type="entry name" value="Protein_kinase_ATP_BS"/>
</dbReference>
<dbReference type="AlphaFoldDB" id="A0AAD8XX51"/>
<dbReference type="InterPro" id="IPR000719">
    <property type="entry name" value="Prot_kinase_dom"/>
</dbReference>
<dbReference type="Gene3D" id="1.10.510.10">
    <property type="entry name" value="Transferase(Phosphotransferase) domain 1"/>
    <property type="match status" value="1"/>
</dbReference>
<reference evidence="9" key="1">
    <citation type="submission" date="2023-06" db="EMBL/GenBank/DDBJ databases">
        <title>Survivors Of The Sea: Transcriptome response of Skeletonema marinoi to long-term dormancy.</title>
        <authorList>
            <person name="Pinder M.I.M."/>
            <person name="Kourtchenko O."/>
            <person name="Robertson E.K."/>
            <person name="Larsson T."/>
            <person name="Maumus F."/>
            <person name="Osuna-Cruz C.M."/>
            <person name="Vancaester E."/>
            <person name="Stenow R."/>
            <person name="Vandepoele K."/>
            <person name="Ploug H."/>
            <person name="Bruchert V."/>
            <person name="Godhe A."/>
            <person name="Topel M."/>
        </authorList>
    </citation>
    <scope>NUCLEOTIDE SEQUENCE</scope>
    <source>
        <strain evidence="9">R05AC</strain>
    </source>
</reference>
<sequence>MSDGGSNRLPYNPSQRSSQPQHRQQQQHQQPSLQHTAAAQQMGGYMMQQQPTWGGGSGVQQAQYGQAQQQQQQQQSIYQQQLYQLHMQQQQQQQPTDFGGVTAAAAASAGGILPQYHQALMAMGPQGAYNMNQQQAVHTAQPMQVLQPRPGRLPADRPIMKLSVGLIETYKEINKTYYEEREARKQARKAKAASKQGGGTQNNGWDDDNFDYIFTPNEIIDNRYKLIKRIGKGSFGQVVKAIDMQTDKEVAIKIIKSKKPFLLQARTEIALLLQLKDNDPEDEHHIVKLLTTFMHKNHQCLVFEMLAINLYELLKNTNFRGVSLSLIRKFARQILKALAYLAQPHIDIIHCDLKPENILLRSPKRSGIKVIDFGSSCKSTERMYSYIQSRFYRSPEVILGLPYSVAIDMWSLGCILVEMHTGDPLFSGTDQFDQMQKIVQILGMVPNDMLKRADQQNRSQFFEKQGGSWTIRQTSDASQTRPSSPIIPSQNPIASLKGVFANKQEPERAQDYDNFVDMIFRMLTYDPKRRIRPEEALQHPFITNVPPEP</sequence>
<gene>
    <name evidence="9" type="ORF">QTG54_014099</name>
</gene>
<dbReference type="InterPro" id="IPR050494">
    <property type="entry name" value="Ser_Thr_dual-spec_kinase"/>
</dbReference>
<dbReference type="SMART" id="SM00220">
    <property type="entry name" value="S_TKc"/>
    <property type="match status" value="1"/>
</dbReference>
<keyword evidence="10" id="KW-1185">Reference proteome</keyword>
<dbReference type="GO" id="GO:0004674">
    <property type="term" value="F:protein serine/threonine kinase activity"/>
    <property type="evidence" value="ECO:0007669"/>
    <property type="project" value="UniProtKB-KW"/>
</dbReference>
<organism evidence="9 10">
    <name type="scientific">Skeletonema marinoi</name>
    <dbReference type="NCBI Taxonomy" id="267567"/>
    <lineage>
        <taxon>Eukaryota</taxon>
        <taxon>Sar</taxon>
        <taxon>Stramenopiles</taxon>
        <taxon>Ochrophyta</taxon>
        <taxon>Bacillariophyta</taxon>
        <taxon>Coscinodiscophyceae</taxon>
        <taxon>Thalassiosirophycidae</taxon>
        <taxon>Thalassiosirales</taxon>
        <taxon>Skeletonemataceae</taxon>
        <taxon>Skeletonema</taxon>
        <taxon>Skeletonema marinoi-dohrnii complex</taxon>
    </lineage>
</organism>
<dbReference type="PROSITE" id="PS50011">
    <property type="entry name" value="PROTEIN_KINASE_DOM"/>
    <property type="match status" value="1"/>
</dbReference>
<dbReference type="Pfam" id="PF00069">
    <property type="entry name" value="Pkinase"/>
    <property type="match status" value="1"/>
</dbReference>
<accession>A0AAD8XX51</accession>
<keyword evidence="3 6" id="KW-0547">Nucleotide-binding</keyword>
<evidence type="ECO:0000259" key="8">
    <source>
        <dbReference type="PROSITE" id="PS50011"/>
    </source>
</evidence>
<feature type="binding site" evidence="6">
    <location>
        <position position="253"/>
    </location>
    <ligand>
        <name>ATP</name>
        <dbReference type="ChEBI" id="CHEBI:30616"/>
    </ligand>
</feature>
<dbReference type="InterPro" id="IPR008271">
    <property type="entry name" value="Ser/Thr_kinase_AS"/>
</dbReference>
<evidence type="ECO:0000256" key="6">
    <source>
        <dbReference type="PROSITE-ProRule" id="PRU10141"/>
    </source>
</evidence>
<evidence type="ECO:0000256" key="2">
    <source>
        <dbReference type="ARBA" id="ARBA00022679"/>
    </source>
</evidence>
<dbReference type="PANTHER" id="PTHR24058:SF28">
    <property type="entry name" value="SERINE_THREONINE-PROTEIN KINASE MINIBRAIN"/>
    <property type="match status" value="1"/>
</dbReference>
<feature type="compositionally biased region" description="Low complexity" evidence="7">
    <location>
        <begin position="13"/>
        <end position="39"/>
    </location>
</feature>
<comment type="caution">
    <text evidence="9">The sequence shown here is derived from an EMBL/GenBank/DDBJ whole genome shotgun (WGS) entry which is preliminary data.</text>
</comment>
<evidence type="ECO:0000256" key="3">
    <source>
        <dbReference type="ARBA" id="ARBA00022741"/>
    </source>
</evidence>